<dbReference type="Gene3D" id="3.40.50.1240">
    <property type="entry name" value="Phosphoglycerate mutase-like"/>
    <property type="match status" value="1"/>
</dbReference>
<dbReference type="OrthoDB" id="3296006at2"/>
<keyword evidence="1" id="KW-0732">Signal</keyword>
<evidence type="ECO:0000313" key="3">
    <source>
        <dbReference type="Proteomes" id="UP000219374"/>
    </source>
</evidence>
<evidence type="ECO:0000313" key="2">
    <source>
        <dbReference type="EMBL" id="SOD57686.1"/>
    </source>
</evidence>
<dbReference type="SMART" id="SM00855">
    <property type="entry name" value="PGAM"/>
    <property type="match status" value="1"/>
</dbReference>
<dbReference type="Proteomes" id="UP000219374">
    <property type="component" value="Unassembled WGS sequence"/>
</dbReference>
<dbReference type="InterPro" id="IPR013078">
    <property type="entry name" value="His_Pase_superF_clade-1"/>
</dbReference>
<gene>
    <name evidence="2" type="ORF">SAMN06296416_11542</name>
</gene>
<dbReference type="Pfam" id="PF00300">
    <property type="entry name" value="His_Phos_1"/>
    <property type="match status" value="1"/>
</dbReference>
<dbReference type="AlphaFoldDB" id="A0A286DGH3"/>
<feature type="signal peptide" evidence="1">
    <location>
        <begin position="1"/>
        <end position="25"/>
    </location>
</feature>
<dbReference type="InterPro" id="IPR029033">
    <property type="entry name" value="His_PPase_superfam"/>
</dbReference>
<accession>A0A286DGH3</accession>
<name>A0A286DGH3_9GAMM</name>
<sequence>MNLCIFPLLFRAALLLMLLSAAGCASTPRPPANDTALTFAVVRHGEKSSDDAEDPNLSPDGRVRAAELARLLADAPVVAVYATEYRRTQQTAEPTAAAHGLAVLRYFSKGPADEAAAQWRQRYTVGTVLIVGHSNTVPELVAALCGCEVPAMDESEYDRLSTIRFDATSKPALEIRRYGAAGR</sequence>
<proteinExistence type="predicted"/>
<dbReference type="CDD" id="cd07067">
    <property type="entry name" value="HP_PGM_like"/>
    <property type="match status" value="1"/>
</dbReference>
<dbReference type="EMBL" id="OCND01000015">
    <property type="protein sequence ID" value="SOD57686.1"/>
    <property type="molecule type" value="Genomic_DNA"/>
</dbReference>
<protein>
    <submittedName>
        <fullName evidence="2">Phosphohistidine phosphatase SixA</fullName>
    </submittedName>
</protein>
<feature type="chain" id="PRO_5012854891" evidence="1">
    <location>
        <begin position="26"/>
        <end position="183"/>
    </location>
</feature>
<reference evidence="2 3" key="1">
    <citation type="submission" date="2017-09" db="EMBL/GenBank/DDBJ databases">
        <authorList>
            <person name="Ehlers B."/>
            <person name="Leendertz F.H."/>
        </authorList>
    </citation>
    <scope>NUCLEOTIDE SEQUENCE [LARGE SCALE GENOMIC DNA]</scope>
    <source>
        <strain evidence="2 3">CGMCC 1.10978</strain>
    </source>
</reference>
<dbReference type="SUPFAM" id="SSF53254">
    <property type="entry name" value="Phosphoglycerate mutase-like"/>
    <property type="match status" value="1"/>
</dbReference>
<keyword evidence="3" id="KW-1185">Reference proteome</keyword>
<dbReference type="RefSeq" id="WP_097123667.1">
    <property type="nucleotide sequence ID" value="NZ_OCND01000015.1"/>
</dbReference>
<organism evidence="2 3">
    <name type="scientific">Pseudoxanthomonas wuyuanensis</name>
    <dbReference type="NCBI Taxonomy" id="1073196"/>
    <lineage>
        <taxon>Bacteria</taxon>
        <taxon>Pseudomonadati</taxon>
        <taxon>Pseudomonadota</taxon>
        <taxon>Gammaproteobacteria</taxon>
        <taxon>Lysobacterales</taxon>
        <taxon>Lysobacteraceae</taxon>
        <taxon>Pseudoxanthomonas</taxon>
    </lineage>
</organism>
<evidence type="ECO:0000256" key="1">
    <source>
        <dbReference type="SAM" id="SignalP"/>
    </source>
</evidence>